<evidence type="ECO:0000313" key="2">
    <source>
        <dbReference type="EMBL" id="MBU3852712.1"/>
    </source>
</evidence>
<name>A0A9E2P0Q1_9BACT</name>
<gene>
    <name evidence="2" type="ORF">H9789_02560</name>
</gene>
<evidence type="ECO:0008006" key="4">
    <source>
        <dbReference type="Google" id="ProtNLM"/>
    </source>
</evidence>
<protein>
    <recommendedName>
        <fullName evidence="4">DUF3868 domain-containing protein</fullName>
    </recommendedName>
</protein>
<dbReference type="EMBL" id="JAHLFU010000046">
    <property type="protein sequence ID" value="MBU3852712.1"/>
    <property type="molecule type" value="Genomic_DNA"/>
</dbReference>
<accession>A0A9E2P0Q1</accession>
<feature type="chain" id="PRO_5039502381" description="DUF3868 domain-containing protein" evidence="1">
    <location>
        <begin position="21"/>
        <end position="755"/>
    </location>
</feature>
<dbReference type="Proteomes" id="UP000823865">
    <property type="component" value="Unassembled WGS sequence"/>
</dbReference>
<organism evidence="2 3">
    <name type="scientific">Candidatus Paraprevotella stercoravium</name>
    <dbReference type="NCBI Taxonomy" id="2838725"/>
    <lineage>
        <taxon>Bacteria</taxon>
        <taxon>Pseudomonadati</taxon>
        <taxon>Bacteroidota</taxon>
        <taxon>Bacteroidia</taxon>
        <taxon>Bacteroidales</taxon>
        <taxon>Prevotellaceae</taxon>
        <taxon>Paraprevotella</taxon>
    </lineage>
</organism>
<evidence type="ECO:0000256" key="1">
    <source>
        <dbReference type="SAM" id="SignalP"/>
    </source>
</evidence>
<sequence length="755" mass="85933">MKKIFMFLLLVIGLVNTVQAQNQITVSGKILNVEANKEGKRNLPFTDELVEVFSYASKSDAETSLKLMEEQAKQGLTYHGLKEIDIVEADPYTGYYEIKAYANGWLLVKVGLSSELREVKNQLQINFNIRGAVALEQVVVQATNTTPNELRVIPVATARFGNVLPLTLTLPIGEHYGKTNARFVYQPFVVDCTTDSIEAFGRPYVLEGNEYHHTQDRRMGYDLSRDTLQIFVDPAKKLSKDAFVLNYADTIKLKHTDRNYAVFGSFAFMDYNNIYYSKTAMVNTCRNILLMDFMEMPRFKPYYLNFEDYKKIAERKERPVPGEIQINFLINKAEPDMTDSSTVYQLDNLVRLLSDISSGAVLKSLSIEGVASPDGSYDSNLKLAQRRTDFLQSFIAQRLNVRGYERKSGARVTSWKELADTVMAYDTILAQRLNQVLKEDRNHNANSVAVKKSGLMEELAPYLEKMRKVTYTCVYVVNRPLSPTEILLKYQANAHDTFLPYEYWNLFQMVKDTARLEDLYKRGAATAKAYENGRAWVLPECLLAASYINRDTFDVDLLAPLVDRTPISVSDKRPKLNYVKRDFNGYETLVNPEAVVANYLIMCMKARDYESASVAAQILAEAHNDKYADLIAFALCMRGSFYNRPDVFKRVAATSPVNEVILNLMMGTNRNNAYAQNALEKVSDKNPLYWYLKAVLADRQDQGQSMSFDLPEAVKCLVTCFRMDEKFLNIALRDGSLKEATVDEAIAEYETQKQQ</sequence>
<dbReference type="AlphaFoldDB" id="A0A9E2P0Q1"/>
<evidence type="ECO:0000313" key="3">
    <source>
        <dbReference type="Proteomes" id="UP000823865"/>
    </source>
</evidence>
<proteinExistence type="predicted"/>
<feature type="signal peptide" evidence="1">
    <location>
        <begin position="1"/>
        <end position="20"/>
    </location>
</feature>
<comment type="caution">
    <text evidence="2">The sequence shown here is derived from an EMBL/GenBank/DDBJ whole genome shotgun (WGS) entry which is preliminary data.</text>
</comment>
<keyword evidence="1" id="KW-0732">Signal</keyword>
<reference evidence="2" key="1">
    <citation type="journal article" date="2021" name="PeerJ">
        <title>Extensive microbial diversity within the chicken gut microbiome revealed by metagenomics and culture.</title>
        <authorList>
            <person name="Gilroy R."/>
            <person name="Ravi A."/>
            <person name="Getino M."/>
            <person name="Pursley I."/>
            <person name="Horton D.L."/>
            <person name="Alikhan N.F."/>
            <person name="Baker D."/>
            <person name="Gharbi K."/>
            <person name="Hall N."/>
            <person name="Watson M."/>
            <person name="Adriaenssens E.M."/>
            <person name="Foster-Nyarko E."/>
            <person name="Jarju S."/>
            <person name="Secka A."/>
            <person name="Antonio M."/>
            <person name="Oren A."/>
            <person name="Chaudhuri R.R."/>
            <person name="La Ragione R."/>
            <person name="Hildebrand F."/>
            <person name="Pallen M.J."/>
        </authorList>
    </citation>
    <scope>NUCLEOTIDE SEQUENCE</scope>
    <source>
        <strain evidence="2">G3-2149</strain>
    </source>
</reference>
<reference evidence="2" key="2">
    <citation type="submission" date="2021-04" db="EMBL/GenBank/DDBJ databases">
        <authorList>
            <person name="Gilroy R."/>
        </authorList>
    </citation>
    <scope>NUCLEOTIDE SEQUENCE</scope>
    <source>
        <strain evidence="2">G3-2149</strain>
    </source>
</reference>